<keyword evidence="3" id="KW-0812">Transmembrane</keyword>
<dbReference type="InterPro" id="IPR048254">
    <property type="entry name" value="CDP_ALCOHOL_P_TRANSF_CS"/>
</dbReference>
<dbReference type="GO" id="GO:0016020">
    <property type="term" value="C:membrane"/>
    <property type="evidence" value="ECO:0007669"/>
    <property type="project" value="InterPro"/>
</dbReference>
<evidence type="ECO:0000256" key="2">
    <source>
        <dbReference type="RuleBase" id="RU003750"/>
    </source>
</evidence>
<dbReference type="PROSITE" id="PS00379">
    <property type="entry name" value="CDP_ALCOHOL_P_TRANSF"/>
    <property type="match status" value="1"/>
</dbReference>
<gene>
    <name evidence="4" type="ORF">HGA03_08420</name>
</gene>
<dbReference type="InterPro" id="IPR000462">
    <property type="entry name" value="CDP-OH_P_trans"/>
</dbReference>
<dbReference type="Pfam" id="PF01066">
    <property type="entry name" value="CDP-OH_P_transf"/>
    <property type="match status" value="1"/>
</dbReference>
<dbReference type="Proteomes" id="UP000581206">
    <property type="component" value="Unassembled WGS sequence"/>
</dbReference>
<feature type="transmembrane region" description="Helical" evidence="3">
    <location>
        <begin position="84"/>
        <end position="105"/>
    </location>
</feature>
<dbReference type="GO" id="GO:0008654">
    <property type="term" value="P:phospholipid biosynthetic process"/>
    <property type="evidence" value="ECO:0007669"/>
    <property type="project" value="InterPro"/>
</dbReference>
<comment type="similarity">
    <text evidence="2">Belongs to the CDP-alcohol phosphatidyltransferase class-I family.</text>
</comment>
<proteinExistence type="inferred from homology"/>
<dbReference type="EMBL" id="JAAXOX010000003">
    <property type="protein sequence ID" value="NKY22690.1"/>
    <property type="molecule type" value="Genomic_DNA"/>
</dbReference>
<evidence type="ECO:0000256" key="3">
    <source>
        <dbReference type="SAM" id="Phobius"/>
    </source>
</evidence>
<accession>A0A7X6QZ04</accession>
<dbReference type="InterPro" id="IPR043130">
    <property type="entry name" value="CDP-OH_PTrfase_TM_dom"/>
</dbReference>
<reference evidence="4 5" key="1">
    <citation type="submission" date="2020-04" db="EMBL/GenBank/DDBJ databases">
        <title>MicrobeNet Type strains.</title>
        <authorList>
            <person name="Nicholson A.C."/>
        </authorList>
    </citation>
    <scope>NUCLEOTIDE SEQUENCE [LARGE SCALE GENOMIC DNA]</scope>
    <source>
        <strain evidence="4 5">ATCC BAA-788</strain>
    </source>
</reference>
<keyword evidence="3" id="KW-0472">Membrane</keyword>
<keyword evidence="1 2" id="KW-0808">Transferase</keyword>
<evidence type="ECO:0000256" key="1">
    <source>
        <dbReference type="ARBA" id="ARBA00022679"/>
    </source>
</evidence>
<keyword evidence="5" id="KW-1185">Reference proteome</keyword>
<sequence>MRRLLPDLLTWSRVVVALVLPFIAAPVPALIAYLWCGLSDVLDGRLARRWAVDSERGAVLDTIADVAFWVGVLGWLLWRTDVFGPALWVVITGVTVIRAAAALALRRRVGAWRSIHTPLDRITGGVLFVVVPVVAAVGAMPLWVLLPVGAVAVAAALDELRRAARA</sequence>
<name>A0A7X6QZ04_9CELL</name>
<keyword evidence="3" id="KW-1133">Transmembrane helix</keyword>
<organism evidence="4 5">
    <name type="scientific">Cellulomonas denverensis</name>
    <dbReference type="NCBI Taxonomy" id="264297"/>
    <lineage>
        <taxon>Bacteria</taxon>
        <taxon>Bacillati</taxon>
        <taxon>Actinomycetota</taxon>
        <taxon>Actinomycetes</taxon>
        <taxon>Micrococcales</taxon>
        <taxon>Cellulomonadaceae</taxon>
        <taxon>Cellulomonas</taxon>
    </lineage>
</organism>
<dbReference type="RefSeq" id="WP_168629800.1">
    <property type="nucleotide sequence ID" value="NZ_BONL01000004.1"/>
</dbReference>
<feature type="transmembrane region" description="Helical" evidence="3">
    <location>
        <begin position="57"/>
        <end position="78"/>
    </location>
</feature>
<comment type="caution">
    <text evidence="4">The sequence shown here is derived from an EMBL/GenBank/DDBJ whole genome shotgun (WGS) entry which is preliminary data.</text>
</comment>
<dbReference type="GO" id="GO:0016780">
    <property type="term" value="F:phosphotransferase activity, for other substituted phosphate groups"/>
    <property type="evidence" value="ECO:0007669"/>
    <property type="project" value="InterPro"/>
</dbReference>
<dbReference type="Gene3D" id="1.20.120.1760">
    <property type="match status" value="1"/>
</dbReference>
<feature type="transmembrane region" description="Helical" evidence="3">
    <location>
        <begin position="126"/>
        <end position="157"/>
    </location>
</feature>
<dbReference type="AlphaFoldDB" id="A0A7X6QZ04"/>
<evidence type="ECO:0000313" key="4">
    <source>
        <dbReference type="EMBL" id="NKY22690.1"/>
    </source>
</evidence>
<protein>
    <submittedName>
        <fullName evidence="4">CDP-alcohol phosphatidyltransferase family protein</fullName>
    </submittedName>
</protein>
<feature type="transmembrane region" description="Helical" evidence="3">
    <location>
        <begin position="14"/>
        <end position="36"/>
    </location>
</feature>
<evidence type="ECO:0000313" key="5">
    <source>
        <dbReference type="Proteomes" id="UP000581206"/>
    </source>
</evidence>